<dbReference type="Pfam" id="PF01841">
    <property type="entry name" value="Transglut_core"/>
    <property type="match status" value="1"/>
</dbReference>
<gene>
    <name evidence="3" type="ORF">MAR_027759</name>
</gene>
<dbReference type="InterPro" id="IPR014756">
    <property type="entry name" value="Ig_E-set"/>
</dbReference>
<dbReference type="EMBL" id="CP111019">
    <property type="protein sequence ID" value="WAR13579.1"/>
    <property type="molecule type" value="Genomic_DNA"/>
</dbReference>
<sequence>MGAVQSLLACCHAPTTGTKPVVRRTDPGRHKPIAEISVSELTRNIRSANELSDPHTLQVKGLDLDVKNNAKAHRTAEYDITDASVYDDREFLVVRRGQAFNVNVTFNKPFDPKNDELRIVFEFGKRPIPNRGTHVEIILSDEDSANEWGAWIESSKDNVTSLQIMTSPKIAVGKWKLSVDVVKRDQTSVTVYRHAHKDPIYILFNPWCKEDSVYLRDDDGTKLAEYILNETGNIYSGSYRKIASKPWVFGQFSGDVLDCALYLLETSRLRDHARGNPVIIARKLSAMINNDDENGVLAGKWSGDFSLGTPPLDWTGSVAILDKYYTTKEPVLYGQCWVFAGVLTTVCRALGIPARCVTNFSSAHDTDGSITIDKHYNADGSPLEEYNEDSVWNFHVWNDVWMARPDLPVGYGGWQAIDATPQETSQGVYCMGPVSVQAIREGRVNLPYDGQFAFAEVNADRLFWVLGEDGSMEKRFVLKNRIGLKLSTNPVSEDSPADKDSEREDEERAAVREANLHSTRAGMYETTAQDVAFDVTTNVDTFMGDDITVEIHLTNKSNHIRTSNGTLVLGSAYYTGVFYKELLNEKLKDIVLGPLEEKKLEFLVKAEDYLGSLVDHCLITISCVCVVKETRQHFVGRDELRLRKPHLTVKAPASAKVGEKFNVEVTFVNPLKLTLTNCELRAEGPGLQKPAIYKQSNVNANAEFKGTFDMTPVKAGKRAIVVYFNSRQISAVTASHSITVE</sequence>
<name>A0ABY7EYS8_MYAAR</name>
<dbReference type="InterPro" id="IPR002931">
    <property type="entry name" value="Transglutaminase-like"/>
</dbReference>
<protein>
    <submittedName>
        <fullName evidence="3">TGMH-like protein</fullName>
    </submittedName>
</protein>
<dbReference type="InterPro" id="IPR036985">
    <property type="entry name" value="Transglutaminase-like_sf"/>
</dbReference>
<dbReference type="InterPro" id="IPR013783">
    <property type="entry name" value="Ig-like_fold"/>
</dbReference>
<dbReference type="SUPFAM" id="SSF49309">
    <property type="entry name" value="Transglutaminase, two C-terminal domains"/>
    <property type="match status" value="2"/>
</dbReference>
<dbReference type="Pfam" id="PF00868">
    <property type="entry name" value="Transglut_N"/>
    <property type="match status" value="1"/>
</dbReference>
<dbReference type="InterPro" id="IPR001102">
    <property type="entry name" value="Transglutaminase_N"/>
</dbReference>
<evidence type="ECO:0000313" key="4">
    <source>
        <dbReference type="Proteomes" id="UP001164746"/>
    </source>
</evidence>
<dbReference type="SMART" id="SM00460">
    <property type="entry name" value="TGc"/>
    <property type="match status" value="1"/>
</dbReference>
<organism evidence="3 4">
    <name type="scientific">Mya arenaria</name>
    <name type="common">Soft-shell clam</name>
    <dbReference type="NCBI Taxonomy" id="6604"/>
    <lineage>
        <taxon>Eukaryota</taxon>
        <taxon>Metazoa</taxon>
        <taxon>Spiralia</taxon>
        <taxon>Lophotrochozoa</taxon>
        <taxon>Mollusca</taxon>
        <taxon>Bivalvia</taxon>
        <taxon>Autobranchia</taxon>
        <taxon>Heteroconchia</taxon>
        <taxon>Euheterodonta</taxon>
        <taxon>Imparidentia</taxon>
        <taxon>Neoheterodontei</taxon>
        <taxon>Myida</taxon>
        <taxon>Myoidea</taxon>
        <taxon>Myidae</taxon>
        <taxon>Mya</taxon>
    </lineage>
</organism>
<dbReference type="InterPro" id="IPR023608">
    <property type="entry name" value="Transglutaminase_animal"/>
</dbReference>
<dbReference type="InterPro" id="IPR036238">
    <property type="entry name" value="Transglutaminase_C_sf"/>
</dbReference>
<dbReference type="PANTHER" id="PTHR11590:SF40">
    <property type="entry name" value="HEMOCYTE PROTEIN-GLUTAMINE GAMMA-GLUTAMYLTRANSFERASE-LIKE PROTEIN"/>
    <property type="match status" value="1"/>
</dbReference>
<evidence type="ECO:0000259" key="2">
    <source>
        <dbReference type="SMART" id="SM00460"/>
    </source>
</evidence>
<accession>A0ABY7EYS8</accession>
<comment type="similarity">
    <text evidence="1">Belongs to the transglutaminase superfamily. Transglutaminase family.</text>
</comment>
<dbReference type="SUPFAM" id="SSF54001">
    <property type="entry name" value="Cysteine proteinases"/>
    <property type="match status" value="1"/>
</dbReference>
<evidence type="ECO:0000256" key="1">
    <source>
        <dbReference type="ARBA" id="ARBA00005968"/>
    </source>
</evidence>
<dbReference type="PIRSF" id="PIRSF000459">
    <property type="entry name" value="TGM_EBP42"/>
    <property type="match status" value="1"/>
</dbReference>
<dbReference type="Pfam" id="PF00927">
    <property type="entry name" value="Transglut_C"/>
    <property type="match status" value="2"/>
</dbReference>
<reference evidence="3" key="1">
    <citation type="submission" date="2022-11" db="EMBL/GenBank/DDBJ databases">
        <title>Centuries of genome instability and evolution in soft-shell clam transmissible cancer (bioRxiv).</title>
        <authorList>
            <person name="Hart S.F.M."/>
            <person name="Yonemitsu M.A."/>
            <person name="Giersch R.M."/>
            <person name="Beal B.F."/>
            <person name="Arriagada G."/>
            <person name="Davis B.W."/>
            <person name="Ostrander E.A."/>
            <person name="Goff S.P."/>
            <person name="Metzger M.J."/>
        </authorList>
    </citation>
    <scope>NUCLEOTIDE SEQUENCE</scope>
    <source>
        <strain evidence="3">MELC-2E11</strain>
        <tissue evidence="3">Siphon/mantle</tissue>
    </source>
</reference>
<dbReference type="SUPFAM" id="SSF81296">
    <property type="entry name" value="E set domains"/>
    <property type="match status" value="1"/>
</dbReference>
<dbReference type="Gene3D" id="2.60.40.10">
    <property type="entry name" value="Immunoglobulins"/>
    <property type="match status" value="3"/>
</dbReference>
<keyword evidence="4" id="KW-1185">Reference proteome</keyword>
<dbReference type="InterPro" id="IPR038765">
    <property type="entry name" value="Papain-like_cys_pep_sf"/>
</dbReference>
<dbReference type="PROSITE" id="PS00547">
    <property type="entry name" value="TRANSGLUTAMINASES"/>
    <property type="match status" value="1"/>
</dbReference>
<dbReference type="InterPro" id="IPR008958">
    <property type="entry name" value="Transglutaminase_C"/>
</dbReference>
<feature type="domain" description="Transglutaminase-like" evidence="2">
    <location>
        <begin position="328"/>
        <end position="421"/>
    </location>
</feature>
<evidence type="ECO:0000313" key="3">
    <source>
        <dbReference type="EMBL" id="WAR13579.1"/>
    </source>
</evidence>
<dbReference type="PANTHER" id="PTHR11590">
    <property type="entry name" value="PROTEIN-GLUTAMINE GAMMA-GLUTAMYLTRANSFERASE"/>
    <property type="match status" value="1"/>
</dbReference>
<dbReference type="Proteomes" id="UP001164746">
    <property type="component" value="Chromosome 8"/>
</dbReference>
<dbReference type="Gene3D" id="3.90.260.10">
    <property type="entry name" value="Transglutaminase-like"/>
    <property type="match status" value="1"/>
</dbReference>
<proteinExistence type="inferred from homology"/>
<dbReference type="InterPro" id="IPR050779">
    <property type="entry name" value="Transglutaminase"/>
</dbReference>
<dbReference type="InterPro" id="IPR013808">
    <property type="entry name" value="Transglutaminase_AS"/>
</dbReference>